<dbReference type="GO" id="GO:0006397">
    <property type="term" value="P:mRNA processing"/>
    <property type="evidence" value="ECO:0007669"/>
    <property type="project" value="UniProtKB-KW"/>
</dbReference>
<dbReference type="FunFam" id="3.30.2350.10:FF:000010">
    <property type="entry name" value="RNA pseudouridine synthase domain-containing 2"/>
    <property type="match status" value="1"/>
</dbReference>
<keyword evidence="3" id="KW-0597">Phosphoprotein</keyword>
<feature type="region of interest" description="Disordered" evidence="10">
    <location>
        <begin position="106"/>
        <end position="163"/>
    </location>
</feature>
<keyword evidence="4" id="KW-0507">mRNA processing</keyword>
<dbReference type="InterPro" id="IPR006225">
    <property type="entry name" value="PsdUridine_synth_RluC/D"/>
</dbReference>
<evidence type="ECO:0000256" key="4">
    <source>
        <dbReference type="ARBA" id="ARBA00022664"/>
    </source>
</evidence>
<organism evidence="12 13">
    <name type="scientific">Anguilla anguilla</name>
    <name type="common">European freshwater eel</name>
    <name type="synonym">Muraena anguilla</name>
    <dbReference type="NCBI Taxonomy" id="7936"/>
    <lineage>
        <taxon>Eukaryota</taxon>
        <taxon>Metazoa</taxon>
        <taxon>Chordata</taxon>
        <taxon>Craniata</taxon>
        <taxon>Vertebrata</taxon>
        <taxon>Euteleostomi</taxon>
        <taxon>Actinopterygii</taxon>
        <taxon>Neopterygii</taxon>
        <taxon>Teleostei</taxon>
        <taxon>Anguilliformes</taxon>
        <taxon>Anguillidae</taxon>
        <taxon>Anguilla</taxon>
    </lineage>
</organism>
<dbReference type="CDD" id="cd02557">
    <property type="entry name" value="PseudoU_synth_ScRIB2"/>
    <property type="match status" value="1"/>
</dbReference>
<evidence type="ECO:0000259" key="11">
    <source>
        <dbReference type="Pfam" id="PF00849"/>
    </source>
</evidence>
<feature type="active site" evidence="9">
    <location>
        <position position="314"/>
    </location>
</feature>
<dbReference type="EMBL" id="JAFIRN010000001">
    <property type="protein sequence ID" value="KAG5857160.1"/>
    <property type="molecule type" value="Genomic_DNA"/>
</dbReference>
<feature type="compositionally biased region" description="Basic and acidic residues" evidence="10">
    <location>
        <begin position="110"/>
        <end position="129"/>
    </location>
</feature>
<evidence type="ECO:0000256" key="3">
    <source>
        <dbReference type="ARBA" id="ARBA00022553"/>
    </source>
</evidence>
<evidence type="ECO:0000256" key="6">
    <source>
        <dbReference type="ARBA" id="ARBA00057241"/>
    </source>
</evidence>
<dbReference type="InterPro" id="IPR050188">
    <property type="entry name" value="RluA_PseudoU_synthase"/>
</dbReference>
<dbReference type="NCBIfam" id="TIGR00005">
    <property type="entry name" value="rluA_subfam"/>
    <property type="match status" value="1"/>
</dbReference>
<dbReference type="InterPro" id="IPR006224">
    <property type="entry name" value="PsdUridine_synth_RluA-like_CS"/>
</dbReference>
<comment type="catalytic activity">
    <reaction evidence="1">
        <text>a uridine in mRNA = a pseudouridine in mRNA</text>
        <dbReference type="Rhea" id="RHEA:56644"/>
        <dbReference type="Rhea" id="RHEA-COMP:14658"/>
        <dbReference type="Rhea" id="RHEA-COMP:14659"/>
        <dbReference type="ChEBI" id="CHEBI:65314"/>
        <dbReference type="ChEBI" id="CHEBI:65315"/>
    </reaction>
</comment>
<dbReference type="GO" id="GO:0003723">
    <property type="term" value="F:RNA binding"/>
    <property type="evidence" value="ECO:0007669"/>
    <property type="project" value="InterPro"/>
</dbReference>
<dbReference type="InterPro" id="IPR006145">
    <property type="entry name" value="PsdUridine_synth_RsuA/RluA"/>
</dbReference>
<feature type="domain" description="Pseudouridine synthase RsuA/RluA-like" evidence="11">
    <location>
        <begin position="272"/>
        <end position="417"/>
    </location>
</feature>
<evidence type="ECO:0000256" key="8">
    <source>
        <dbReference type="ARBA" id="ARBA00080257"/>
    </source>
</evidence>
<protein>
    <recommendedName>
        <fullName evidence="7">Pseudouridylate synthase RPUSD2</fullName>
    </recommendedName>
    <alternativeName>
        <fullName evidence="8">RNA pseudouridylate synthase domain-containing protein 2</fullName>
    </alternativeName>
</protein>
<evidence type="ECO:0000256" key="1">
    <source>
        <dbReference type="ARBA" id="ARBA00001166"/>
    </source>
</evidence>
<evidence type="ECO:0000256" key="5">
    <source>
        <dbReference type="ARBA" id="ARBA00023235"/>
    </source>
</evidence>
<dbReference type="Pfam" id="PF00849">
    <property type="entry name" value="PseudoU_synth_2"/>
    <property type="match status" value="1"/>
</dbReference>
<sequence length="528" mass="60809">MWGAVVKIVSQIGIVRNVKRNLTALLYSQERINKNNVICHANCSKVTKVVFNIRAKNVCLQMLNNYRYLASDITHEFRLNCRQYHTIMQSGEMEAGEILNATNDLTTTASDDKAMKEKGEKRKSEEELHKHRGKKRRGGGGKKLRPGERYVPPPQKRNPGVSFSQEHFQETSYYFEGGLRKVYPYYFDYKTYCKGRWIGKSLREVFNSEFRAEPLDYYEQAVQLGRIRLNETPVEDLDITLKNNDFMRNTVHRHEPPVSARPLEILEDNGEVVVVDKPASLPVHPCGRFRHNTVIFILGKERGLCGLHTVHRLDRLTSGVLLFARTLEVSKRLDQLVRDRQLEKEYLCRVEGQFPEEELVCEEPILVVSFKVGVCRVDPKGKPCRTVFQRLSWNGRSSVVRCLPHTGRTHQIRVHLQFLGHPILNDPIYGSSAWGPTRAKGGVVGLNDEQLLQALIEEHNSKESLHLLDLPDDGLAQGRSHSAECKLVRPDPTEKELVMYLHALRYKGPDFEYSTRIPEWAREDWEED</sequence>
<evidence type="ECO:0000313" key="12">
    <source>
        <dbReference type="EMBL" id="KAG5857160.1"/>
    </source>
</evidence>
<reference evidence="12" key="1">
    <citation type="submission" date="2021-01" db="EMBL/GenBank/DDBJ databases">
        <title>A chromosome-scale assembly of European eel, Anguilla anguilla.</title>
        <authorList>
            <person name="Henkel C."/>
            <person name="Jong-Raadsen S.A."/>
            <person name="Dufour S."/>
            <person name="Weltzien F.-A."/>
            <person name="Palstra A.P."/>
            <person name="Pelster B."/>
            <person name="Spaink H.P."/>
            <person name="Van Den Thillart G.E."/>
            <person name="Jansen H."/>
            <person name="Zahm M."/>
            <person name="Klopp C."/>
            <person name="Cedric C."/>
            <person name="Louis A."/>
            <person name="Berthelot C."/>
            <person name="Parey E."/>
            <person name="Roest Crollius H."/>
            <person name="Montfort J."/>
            <person name="Robinson-Rechavi M."/>
            <person name="Bucao C."/>
            <person name="Bouchez O."/>
            <person name="Gislard M."/>
            <person name="Lluch J."/>
            <person name="Milhes M."/>
            <person name="Lampietro C."/>
            <person name="Lopez Roques C."/>
            <person name="Donnadieu C."/>
            <person name="Braasch I."/>
            <person name="Desvignes T."/>
            <person name="Postlethwait J."/>
            <person name="Bobe J."/>
            <person name="Guiguen Y."/>
            <person name="Dirks R."/>
        </authorList>
    </citation>
    <scope>NUCLEOTIDE SEQUENCE</scope>
    <source>
        <strain evidence="12">Tag_6206</strain>
        <tissue evidence="12">Liver</tissue>
    </source>
</reference>
<comment type="function">
    <text evidence="6">Pseudouridine synthase that catalyzes pseudouridylation of mRNAs.</text>
</comment>
<accession>A0A9D3S6U8</accession>
<dbReference type="Gene3D" id="3.30.2350.10">
    <property type="entry name" value="Pseudouridine synthase"/>
    <property type="match status" value="1"/>
</dbReference>
<dbReference type="GO" id="GO:0009982">
    <property type="term" value="F:pseudouridine synthase activity"/>
    <property type="evidence" value="ECO:0007669"/>
    <property type="project" value="InterPro"/>
</dbReference>
<dbReference type="AlphaFoldDB" id="A0A9D3S6U8"/>
<feature type="compositionally biased region" description="Basic residues" evidence="10">
    <location>
        <begin position="130"/>
        <end position="144"/>
    </location>
</feature>
<evidence type="ECO:0000256" key="10">
    <source>
        <dbReference type="SAM" id="MobiDB-lite"/>
    </source>
</evidence>
<dbReference type="Proteomes" id="UP001044222">
    <property type="component" value="Unassembled WGS sequence"/>
</dbReference>
<evidence type="ECO:0000256" key="9">
    <source>
        <dbReference type="PIRSR" id="PIRSR606225-1"/>
    </source>
</evidence>
<dbReference type="SUPFAM" id="SSF55120">
    <property type="entry name" value="Pseudouridine synthase"/>
    <property type="match status" value="1"/>
</dbReference>
<gene>
    <name evidence="12" type="ORF">ANANG_G00016170</name>
</gene>
<name>A0A9D3S6U8_ANGAN</name>
<evidence type="ECO:0000313" key="13">
    <source>
        <dbReference type="Proteomes" id="UP001044222"/>
    </source>
</evidence>
<dbReference type="GO" id="GO:0000455">
    <property type="term" value="P:enzyme-directed rRNA pseudouridine synthesis"/>
    <property type="evidence" value="ECO:0007669"/>
    <property type="project" value="TreeGrafter"/>
</dbReference>
<evidence type="ECO:0000256" key="7">
    <source>
        <dbReference type="ARBA" id="ARBA00072682"/>
    </source>
</evidence>
<keyword evidence="13" id="KW-1185">Reference proteome</keyword>
<comment type="caution">
    <text evidence="12">The sequence shown here is derived from an EMBL/GenBank/DDBJ whole genome shotgun (WGS) entry which is preliminary data.</text>
</comment>
<comment type="similarity">
    <text evidence="2">Belongs to the pseudouridine synthase RluA family.</text>
</comment>
<evidence type="ECO:0000256" key="2">
    <source>
        <dbReference type="ARBA" id="ARBA00010876"/>
    </source>
</evidence>
<dbReference type="InterPro" id="IPR020103">
    <property type="entry name" value="PsdUridine_synth_cat_dom_sf"/>
</dbReference>
<keyword evidence="5" id="KW-0413">Isomerase</keyword>
<dbReference type="PANTHER" id="PTHR21600">
    <property type="entry name" value="MITOCHONDRIAL RNA PSEUDOURIDINE SYNTHASE"/>
    <property type="match status" value="1"/>
</dbReference>
<proteinExistence type="inferred from homology"/>
<dbReference type="PANTHER" id="PTHR21600:SF40">
    <property type="entry name" value="PSEUDOURIDYLATE SYNTHASE RPUSD2"/>
    <property type="match status" value="1"/>
</dbReference>
<dbReference type="PROSITE" id="PS01129">
    <property type="entry name" value="PSI_RLU"/>
    <property type="match status" value="1"/>
</dbReference>